<evidence type="ECO:0000313" key="4">
    <source>
        <dbReference type="Proteomes" id="UP000501063"/>
    </source>
</evidence>
<keyword evidence="5" id="KW-1185">Reference proteome</keyword>
<organism evidence="3 4">
    <name type="scientific">Pseudomonas nitroreducens</name>
    <dbReference type="NCBI Taxonomy" id="46680"/>
    <lineage>
        <taxon>Bacteria</taxon>
        <taxon>Pseudomonadati</taxon>
        <taxon>Pseudomonadota</taxon>
        <taxon>Gammaproteobacteria</taxon>
        <taxon>Pseudomonadales</taxon>
        <taxon>Pseudomonadaceae</taxon>
        <taxon>Pseudomonas</taxon>
    </lineage>
</organism>
<dbReference type="EMBL" id="JADTFC010000021">
    <property type="protein sequence ID" value="MBG6287938.1"/>
    <property type="molecule type" value="Genomic_DNA"/>
</dbReference>
<dbReference type="InterPro" id="IPR053176">
    <property type="entry name" value="T6SS_TssE1-like"/>
</dbReference>
<dbReference type="KEGG" id="pnt:G5B91_04655"/>
<dbReference type="InterPro" id="IPR007048">
    <property type="entry name" value="IraD/Gp25-like"/>
</dbReference>
<evidence type="ECO:0000313" key="3">
    <source>
        <dbReference type="EMBL" id="QIE85594.1"/>
    </source>
</evidence>
<evidence type="ECO:0000313" key="5">
    <source>
        <dbReference type="Proteomes" id="UP000608450"/>
    </source>
</evidence>
<dbReference type="AlphaFoldDB" id="A0A6G6IRH0"/>
<sequence length="182" mass="20697">MILLGPRDISQVDTGVNAPARERLRPALLDRLTDEAPEQRWEAAGQFLANERLYRDSVLRDLRWLFNTSSTAPLPSGNRMRALQSSVLNYGIQPMAGRRMSEIEWHSLEHEIRRAISLFEPRIIANSLEVRCVHGNDALAHHNRLALQIRGLLWSAPYPLEFLLRSEIDLESGQVNLLPEGS</sequence>
<protein>
    <submittedName>
        <fullName evidence="3">Type VI secretion system baseplate subunit TssE</fullName>
    </submittedName>
</protein>
<reference evidence="3 4" key="1">
    <citation type="submission" date="2020-02" db="EMBL/GenBank/DDBJ databases">
        <title>Integrative conjugative elements (ICEs) and plasmids drive adaptation of Pseudomonas nitroreducens strain HBP1 to wastewater environment.</title>
        <authorList>
            <person name="Sentchilo V."/>
            <person name="Carraro N."/>
            <person name="Bertelli C."/>
            <person name="van der Meer J.R."/>
        </authorList>
    </citation>
    <scope>NUCLEOTIDE SEQUENCE [LARGE SCALE GENOMIC DNA]</scope>
    <source>
        <strain evidence="3 4">HBP1</strain>
    </source>
</reference>
<dbReference type="SUPFAM" id="SSF160719">
    <property type="entry name" value="gpW/gp25-like"/>
    <property type="match status" value="1"/>
</dbReference>
<evidence type="ECO:0000259" key="1">
    <source>
        <dbReference type="Pfam" id="PF04965"/>
    </source>
</evidence>
<dbReference type="Pfam" id="PF04965">
    <property type="entry name" value="GPW_gp25"/>
    <property type="match status" value="1"/>
</dbReference>
<dbReference type="RefSeq" id="WP_024763002.1">
    <property type="nucleotide sequence ID" value="NZ_CP049140.1"/>
</dbReference>
<dbReference type="EMBL" id="CP049140">
    <property type="protein sequence ID" value="QIE85594.1"/>
    <property type="molecule type" value="Genomic_DNA"/>
</dbReference>
<reference evidence="2 5" key="2">
    <citation type="submission" date="2020-11" db="EMBL/GenBank/DDBJ databases">
        <title>Enhanced detection system for hospital associated transmission using whole genome sequencing surveillance.</title>
        <authorList>
            <person name="Harrison L.H."/>
            <person name="Van Tyne D."/>
            <person name="Marsh J.W."/>
            <person name="Griffith M.P."/>
            <person name="Snyder D.J."/>
            <person name="Cooper V.S."/>
            <person name="Mustapha M."/>
        </authorList>
    </citation>
    <scope>NUCLEOTIDE SEQUENCE [LARGE SCALE GENOMIC DNA]</scope>
    <source>
        <strain evidence="2 5">PSA00705</strain>
    </source>
</reference>
<name>A0A6G6IRH0_PSENT</name>
<feature type="domain" description="IraD/Gp25-like" evidence="1">
    <location>
        <begin position="54"/>
        <end position="157"/>
    </location>
</feature>
<dbReference type="Proteomes" id="UP000501063">
    <property type="component" value="Chromosome"/>
</dbReference>
<dbReference type="PANTHER" id="PTHR38595:SF1">
    <property type="entry name" value="TYPE VI SECRETION SYSTEM COMPONENT TSSE1"/>
    <property type="match status" value="1"/>
</dbReference>
<gene>
    <name evidence="3" type="primary">tssE</name>
    <name evidence="3" type="ORF">G5B91_04655</name>
    <name evidence="2" type="ORF">I5I61_10830</name>
</gene>
<dbReference type="InterPro" id="IPR017737">
    <property type="entry name" value="TssE1-like"/>
</dbReference>
<dbReference type="Proteomes" id="UP000608450">
    <property type="component" value="Unassembled WGS sequence"/>
</dbReference>
<accession>A0A6G6IRH0</accession>
<proteinExistence type="predicted"/>
<evidence type="ECO:0000313" key="2">
    <source>
        <dbReference type="EMBL" id="MBG6287938.1"/>
    </source>
</evidence>
<dbReference type="PANTHER" id="PTHR38595">
    <property type="entry name" value="CYTOPLASMIC PROTEIN-RELATED"/>
    <property type="match status" value="1"/>
</dbReference>
<dbReference type="NCBIfam" id="TIGR03357">
    <property type="entry name" value="VI_zyme"/>
    <property type="match status" value="1"/>
</dbReference>